<gene>
    <name evidence="2" type="ORF">DVH24_027194</name>
</gene>
<feature type="transmembrane region" description="Helical" evidence="1">
    <location>
        <begin position="23"/>
        <end position="42"/>
    </location>
</feature>
<dbReference type="EMBL" id="RDQH01000337">
    <property type="protein sequence ID" value="RXH84295.1"/>
    <property type="molecule type" value="Genomic_DNA"/>
</dbReference>
<organism evidence="2 3">
    <name type="scientific">Malus domestica</name>
    <name type="common">Apple</name>
    <name type="synonym">Pyrus malus</name>
    <dbReference type="NCBI Taxonomy" id="3750"/>
    <lineage>
        <taxon>Eukaryota</taxon>
        <taxon>Viridiplantae</taxon>
        <taxon>Streptophyta</taxon>
        <taxon>Embryophyta</taxon>
        <taxon>Tracheophyta</taxon>
        <taxon>Spermatophyta</taxon>
        <taxon>Magnoliopsida</taxon>
        <taxon>eudicotyledons</taxon>
        <taxon>Gunneridae</taxon>
        <taxon>Pentapetalae</taxon>
        <taxon>rosids</taxon>
        <taxon>fabids</taxon>
        <taxon>Rosales</taxon>
        <taxon>Rosaceae</taxon>
        <taxon>Amygdaloideae</taxon>
        <taxon>Maleae</taxon>
        <taxon>Malus</taxon>
    </lineage>
</organism>
<protein>
    <submittedName>
        <fullName evidence="2">Uncharacterized protein</fullName>
    </submittedName>
</protein>
<keyword evidence="3" id="KW-1185">Reference proteome</keyword>
<keyword evidence="1" id="KW-1133">Transmembrane helix</keyword>
<evidence type="ECO:0000313" key="2">
    <source>
        <dbReference type="EMBL" id="RXH84295.1"/>
    </source>
</evidence>
<name>A0A498IQ81_MALDO</name>
<accession>A0A498IQ81</accession>
<dbReference type="Proteomes" id="UP000290289">
    <property type="component" value="Chromosome 11"/>
</dbReference>
<sequence>MKATSNDDVYAHLNWSFQIAHDASSLFLLLISYIFALLLCYLDRVVTAVLWGLEDLVEEEDRVVEVAGEAQVVAVREEVDGEAPGLEDLADGAVLGLEDLVAGALARGALGVLVSWEDLAFLEASTACAAVVCCRNASAAVLVVDLVLPEDPLLPSESCDANLFYHYTAYLMKCVI</sequence>
<dbReference type="AlphaFoldDB" id="A0A498IQ81"/>
<keyword evidence="1" id="KW-0812">Transmembrane</keyword>
<proteinExistence type="predicted"/>
<evidence type="ECO:0000256" key="1">
    <source>
        <dbReference type="SAM" id="Phobius"/>
    </source>
</evidence>
<keyword evidence="1" id="KW-0472">Membrane</keyword>
<comment type="caution">
    <text evidence="2">The sequence shown here is derived from an EMBL/GenBank/DDBJ whole genome shotgun (WGS) entry which is preliminary data.</text>
</comment>
<reference evidence="2 3" key="1">
    <citation type="submission" date="2018-10" db="EMBL/GenBank/DDBJ databases">
        <title>A high-quality apple genome assembly.</title>
        <authorList>
            <person name="Hu J."/>
        </authorList>
    </citation>
    <scope>NUCLEOTIDE SEQUENCE [LARGE SCALE GENOMIC DNA]</scope>
    <source>
        <strain evidence="3">cv. HFTH1</strain>
        <tissue evidence="2">Young leaf</tissue>
    </source>
</reference>
<evidence type="ECO:0000313" key="3">
    <source>
        <dbReference type="Proteomes" id="UP000290289"/>
    </source>
</evidence>